<organism evidence="1">
    <name type="scientific">marine sediment metagenome</name>
    <dbReference type="NCBI Taxonomy" id="412755"/>
    <lineage>
        <taxon>unclassified sequences</taxon>
        <taxon>metagenomes</taxon>
        <taxon>ecological metagenomes</taxon>
    </lineage>
</organism>
<dbReference type="AlphaFoldDB" id="X0XQE7"/>
<accession>X0XQE7</accession>
<reference evidence="1" key="1">
    <citation type="journal article" date="2014" name="Front. Microbiol.">
        <title>High frequency of phylogenetically diverse reductive dehalogenase-homologous genes in deep subseafloor sedimentary metagenomes.</title>
        <authorList>
            <person name="Kawai M."/>
            <person name="Futagami T."/>
            <person name="Toyoda A."/>
            <person name="Takaki Y."/>
            <person name="Nishi S."/>
            <person name="Hori S."/>
            <person name="Arai W."/>
            <person name="Tsubouchi T."/>
            <person name="Morono Y."/>
            <person name="Uchiyama I."/>
            <person name="Ito T."/>
            <person name="Fujiyama A."/>
            <person name="Inagaki F."/>
            <person name="Takami H."/>
        </authorList>
    </citation>
    <scope>NUCLEOTIDE SEQUENCE</scope>
    <source>
        <strain evidence="1">Expedition CK06-06</strain>
    </source>
</reference>
<feature type="non-terminal residue" evidence="1">
    <location>
        <position position="38"/>
    </location>
</feature>
<protein>
    <submittedName>
        <fullName evidence="1">Uncharacterized protein</fullName>
    </submittedName>
</protein>
<sequence length="38" mass="4125">MSRPLLIGGGLLALYYLWPEKKKGPRGVPPPSMMGANK</sequence>
<gene>
    <name evidence="1" type="ORF">S01H1_63681</name>
</gene>
<proteinExistence type="predicted"/>
<dbReference type="EMBL" id="BARS01041930">
    <property type="protein sequence ID" value="GAG37552.1"/>
    <property type="molecule type" value="Genomic_DNA"/>
</dbReference>
<evidence type="ECO:0000313" key="1">
    <source>
        <dbReference type="EMBL" id="GAG37552.1"/>
    </source>
</evidence>
<name>X0XQE7_9ZZZZ</name>
<comment type="caution">
    <text evidence="1">The sequence shown here is derived from an EMBL/GenBank/DDBJ whole genome shotgun (WGS) entry which is preliminary data.</text>
</comment>